<evidence type="ECO:0000313" key="3">
    <source>
        <dbReference type="Proteomes" id="UP000626109"/>
    </source>
</evidence>
<feature type="region of interest" description="Disordered" evidence="1">
    <location>
        <begin position="41"/>
        <end position="105"/>
    </location>
</feature>
<feature type="compositionally biased region" description="Polar residues" evidence="1">
    <location>
        <begin position="96"/>
        <end position="105"/>
    </location>
</feature>
<dbReference type="AlphaFoldDB" id="A0A813K624"/>
<evidence type="ECO:0000256" key="1">
    <source>
        <dbReference type="SAM" id="MobiDB-lite"/>
    </source>
</evidence>
<evidence type="ECO:0000313" key="2">
    <source>
        <dbReference type="EMBL" id="CAE8693473.1"/>
    </source>
</evidence>
<dbReference type="EMBL" id="CAJNNW010027864">
    <property type="protein sequence ID" value="CAE8693473.1"/>
    <property type="molecule type" value="Genomic_DNA"/>
</dbReference>
<sequence>MLLESTRACFYNLCYPIRVQVSQESDSKVILHNTIENKKLKRAMLEAGHPKTHHRPSPMNKNDKNKNNKNNNSSSSNNNDNHTTTTNNNNKNNTKQQQQKAIYHA</sequence>
<organism evidence="2 3">
    <name type="scientific">Polarella glacialis</name>
    <name type="common">Dinoflagellate</name>
    <dbReference type="NCBI Taxonomy" id="89957"/>
    <lineage>
        <taxon>Eukaryota</taxon>
        <taxon>Sar</taxon>
        <taxon>Alveolata</taxon>
        <taxon>Dinophyceae</taxon>
        <taxon>Suessiales</taxon>
        <taxon>Suessiaceae</taxon>
        <taxon>Polarella</taxon>
    </lineage>
</organism>
<reference evidence="2" key="1">
    <citation type="submission" date="2021-02" db="EMBL/GenBank/DDBJ databases">
        <authorList>
            <person name="Dougan E. K."/>
            <person name="Rhodes N."/>
            <person name="Thang M."/>
            <person name="Chan C."/>
        </authorList>
    </citation>
    <scope>NUCLEOTIDE SEQUENCE</scope>
</reference>
<comment type="caution">
    <text evidence="2">The sequence shown here is derived from an EMBL/GenBank/DDBJ whole genome shotgun (WGS) entry which is preliminary data.</text>
</comment>
<proteinExistence type="predicted"/>
<accession>A0A813K624</accession>
<name>A0A813K624_POLGL</name>
<dbReference type="Proteomes" id="UP000626109">
    <property type="component" value="Unassembled WGS sequence"/>
</dbReference>
<protein>
    <submittedName>
        <fullName evidence="2">Uncharacterized protein</fullName>
    </submittedName>
</protein>
<feature type="compositionally biased region" description="Low complexity" evidence="1">
    <location>
        <begin position="68"/>
        <end position="95"/>
    </location>
</feature>
<gene>
    <name evidence="2" type="ORF">PGLA2088_LOCUS28394</name>
</gene>